<keyword evidence="5" id="KW-1185">Reference proteome</keyword>
<dbReference type="InterPro" id="IPR016161">
    <property type="entry name" value="Ald_DH/histidinol_DH"/>
</dbReference>
<dbReference type="PANTHER" id="PTHR42991">
    <property type="entry name" value="ALDEHYDE DEHYDROGENASE"/>
    <property type="match status" value="1"/>
</dbReference>
<name>A0ABX1VBV0_9PLAN</name>
<evidence type="ECO:0000313" key="4">
    <source>
        <dbReference type="EMBL" id="NNJ25585.1"/>
    </source>
</evidence>
<evidence type="ECO:0000313" key="5">
    <source>
        <dbReference type="Proteomes" id="UP000609651"/>
    </source>
</evidence>
<accession>A0ABX1VBV0</accession>
<comment type="caution">
    <text evidence="4">The sequence shown here is derived from an EMBL/GenBank/DDBJ whole genome shotgun (WGS) entry which is preliminary data.</text>
</comment>
<feature type="domain" description="Aldehyde dehydrogenase" evidence="3">
    <location>
        <begin position="15"/>
        <end position="471"/>
    </location>
</feature>
<organism evidence="4 5">
    <name type="scientific">Alienimonas chondri</name>
    <dbReference type="NCBI Taxonomy" id="2681879"/>
    <lineage>
        <taxon>Bacteria</taxon>
        <taxon>Pseudomonadati</taxon>
        <taxon>Planctomycetota</taxon>
        <taxon>Planctomycetia</taxon>
        <taxon>Planctomycetales</taxon>
        <taxon>Planctomycetaceae</taxon>
        <taxon>Alienimonas</taxon>
    </lineage>
</organism>
<dbReference type="Gene3D" id="3.40.605.10">
    <property type="entry name" value="Aldehyde Dehydrogenase, Chain A, domain 1"/>
    <property type="match status" value="1"/>
</dbReference>
<dbReference type="InterPro" id="IPR051020">
    <property type="entry name" value="ALDH-related_metabolic_enz"/>
</dbReference>
<dbReference type="EMBL" id="WTPX01000042">
    <property type="protein sequence ID" value="NNJ25585.1"/>
    <property type="molecule type" value="Genomic_DNA"/>
</dbReference>
<dbReference type="InterPro" id="IPR015590">
    <property type="entry name" value="Aldehyde_DH_dom"/>
</dbReference>
<dbReference type="RefSeq" id="WP_171185754.1">
    <property type="nucleotide sequence ID" value="NZ_WTPX01000042.1"/>
</dbReference>
<keyword evidence="2 4" id="KW-0560">Oxidoreductase</keyword>
<dbReference type="InterPro" id="IPR016163">
    <property type="entry name" value="Ald_DH_C"/>
</dbReference>
<dbReference type="Gene3D" id="3.40.309.10">
    <property type="entry name" value="Aldehyde Dehydrogenase, Chain A, domain 2"/>
    <property type="match status" value="1"/>
</dbReference>
<dbReference type="EC" id="1.2.1.79" evidence="4"/>
<evidence type="ECO:0000256" key="2">
    <source>
        <dbReference type="ARBA" id="ARBA00023002"/>
    </source>
</evidence>
<sequence length="476" mass="49239">MQPLFSRGDWRTPGEPTEVVNPFDGAVIDTVPTADAAEVDAALGVLTDGAGAMRAMNPRDRAAILFHASDQIAADAEEWGARICAEGGKPITEAIGEAKRAAETLRLSAIEAERIGGEVLPIESAPNGAGKLAFTRRVPCGIVAAITPFNFPLNLVCHKVGPAIAAGNAILIKPAGVTPLSALALTRLLLECGLPEEAIACLTGPGGELGEAICGDRRVRKITFTGSDAVGAKIIAAAGVKRVTMELGSNCPVVVFADADLPAAATMLAKQATANAGQVCISVQRVLVEQAAHAEFRGLLADAFASLKTGDPADESVDVGPLIRSSDADRVQEWLDEAVSAGATRVCSGERDGSLLTPTLLDGVEPGMKAYDDELFGPACGLRAFDSEEEAVCMANETRYGLAAGVLTRDLSRAIRLSESIDAGVVNLGPGTEGSGPQYRADLMPYGGLGDSGLGKEGPRYAVEAMTELKCIVMHP</sequence>
<dbReference type="GO" id="GO:0036243">
    <property type="term" value="F:succinate-semialdehyde dehydrogenase (NADP+) activity"/>
    <property type="evidence" value="ECO:0007669"/>
    <property type="project" value="UniProtKB-EC"/>
</dbReference>
<evidence type="ECO:0000256" key="1">
    <source>
        <dbReference type="ARBA" id="ARBA00009986"/>
    </source>
</evidence>
<dbReference type="SUPFAM" id="SSF53720">
    <property type="entry name" value="ALDH-like"/>
    <property type="match status" value="1"/>
</dbReference>
<proteinExistence type="inferred from homology"/>
<gene>
    <name evidence="4" type="primary">gabD</name>
    <name evidence="4" type="ORF">LzC2_16570</name>
</gene>
<comment type="similarity">
    <text evidence="1">Belongs to the aldehyde dehydrogenase family.</text>
</comment>
<dbReference type="PANTHER" id="PTHR42991:SF1">
    <property type="entry name" value="ALDEHYDE DEHYDROGENASE"/>
    <property type="match status" value="1"/>
</dbReference>
<evidence type="ECO:0000259" key="3">
    <source>
        <dbReference type="Pfam" id="PF00171"/>
    </source>
</evidence>
<dbReference type="Proteomes" id="UP000609651">
    <property type="component" value="Unassembled WGS sequence"/>
</dbReference>
<dbReference type="Pfam" id="PF00171">
    <property type="entry name" value="Aldedh"/>
    <property type="match status" value="1"/>
</dbReference>
<protein>
    <submittedName>
        <fullName evidence="4">Succinate-semialdehyde dehydrogenase [NADP(+)] GabD</fullName>
        <ecNumber evidence="4">1.2.1.79</ecNumber>
    </submittedName>
</protein>
<dbReference type="InterPro" id="IPR016162">
    <property type="entry name" value="Ald_DH_N"/>
</dbReference>
<reference evidence="4 5" key="1">
    <citation type="journal article" date="2020" name="Syst. Appl. Microbiol.">
        <title>Alienimonas chondri sp. nov., a novel planctomycete isolated from the biofilm of the red alga Chondrus crispus.</title>
        <authorList>
            <person name="Vitorino I."/>
            <person name="Albuquerque L."/>
            <person name="Wiegand S."/>
            <person name="Kallscheuer N."/>
            <person name="da Costa M.S."/>
            <person name="Lobo-da-Cunha A."/>
            <person name="Jogler C."/>
            <person name="Lage O.M."/>
        </authorList>
    </citation>
    <scope>NUCLEOTIDE SEQUENCE [LARGE SCALE GENOMIC DNA]</scope>
    <source>
        <strain evidence="4 5">LzC2</strain>
    </source>
</reference>